<keyword evidence="2" id="KW-1185">Reference proteome</keyword>
<dbReference type="AlphaFoldDB" id="A0A564YVD3"/>
<accession>A0A564YVD3</accession>
<gene>
    <name evidence="1" type="ORF">WMSIL1_LOCUS9972</name>
</gene>
<proteinExistence type="predicted"/>
<organism evidence="1 2">
    <name type="scientific">Hymenolepis diminuta</name>
    <name type="common">Rat tapeworm</name>
    <dbReference type="NCBI Taxonomy" id="6216"/>
    <lineage>
        <taxon>Eukaryota</taxon>
        <taxon>Metazoa</taxon>
        <taxon>Spiralia</taxon>
        <taxon>Lophotrochozoa</taxon>
        <taxon>Platyhelminthes</taxon>
        <taxon>Cestoda</taxon>
        <taxon>Eucestoda</taxon>
        <taxon>Cyclophyllidea</taxon>
        <taxon>Hymenolepididae</taxon>
        <taxon>Hymenolepis</taxon>
    </lineage>
</organism>
<dbReference type="Proteomes" id="UP000321570">
    <property type="component" value="Unassembled WGS sequence"/>
</dbReference>
<sequence length="95" mass="10752">RLLYHVDVRIKPAPPVEYIKFTCHCLEVNDISFPISLPKSVGDDGNYQVSLKGFNILGPSLVEDPTCYTMRYLPTSIGKEKISVIFLNETSGEFW</sequence>
<dbReference type="EMBL" id="CABIJS010000432">
    <property type="protein sequence ID" value="VUZ51195.1"/>
    <property type="molecule type" value="Genomic_DNA"/>
</dbReference>
<evidence type="ECO:0000313" key="2">
    <source>
        <dbReference type="Proteomes" id="UP000321570"/>
    </source>
</evidence>
<feature type="non-terminal residue" evidence="1">
    <location>
        <position position="95"/>
    </location>
</feature>
<feature type="non-terminal residue" evidence="1">
    <location>
        <position position="1"/>
    </location>
</feature>
<name>A0A564YVD3_HYMDI</name>
<reference evidence="1 2" key="1">
    <citation type="submission" date="2019-07" db="EMBL/GenBank/DDBJ databases">
        <authorList>
            <person name="Jastrzebski P J."/>
            <person name="Paukszto L."/>
            <person name="Jastrzebski P J."/>
        </authorList>
    </citation>
    <scope>NUCLEOTIDE SEQUENCE [LARGE SCALE GENOMIC DNA]</scope>
    <source>
        <strain evidence="1 2">WMS-il1</strain>
    </source>
</reference>
<evidence type="ECO:0000313" key="1">
    <source>
        <dbReference type="EMBL" id="VUZ51195.1"/>
    </source>
</evidence>
<protein>
    <submittedName>
        <fullName evidence="1">Uncharacterized protein</fullName>
    </submittedName>
</protein>